<proteinExistence type="predicted"/>
<dbReference type="HOGENOM" id="CLU_2087116_0_0_1"/>
<dbReference type="InParanoid" id="K1R7U1"/>
<dbReference type="AlphaFoldDB" id="K1R7U1"/>
<dbReference type="InterPro" id="IPR049012">
    <property type="entry name" value="Mutator_transp_dom"/>
</dbReference>
<name>K1R7U1_MAGGI</name>
<gene>
    <name evidence="2" type="ORF">CGI_10010654</name>
</gene>
<reference evidence="2" key="1">
    <citation type="journal article" date="2012" name="Nature">
        <title>The oyster genome reveals stress adaptation and complexity of shell formation.</title>
        <authorList>
            <person name="Zhang G."/>
            <person name="Fang X."/>
            <person name="Guo X."/>
            <person name="Li L."/>
            <person name="Luo R."/>
            <person name="Xu F."/>
            <person name="Yang P."/>
            <person name="Zhang L."/>
            <person name="Wang X."/>
            <person name="Qi H."/>
            <person name="Xiong Z."/>
            <person name="Que H."/>
            <person name="Xie Y."/>
            <person name="Holland P.W."/>
            <person name="Paps J."/>
            <person name="Zhu Y."/>
            <person name="Wu F."/>
            <person name="Chen Y."/>
            <person name="Wang J."/>
            <person name="Peng C."/>
            <person name="Meng J."/>
            <person name="Yang L."/>
            <person name="Liu J."/>
            <person name="Wen B."/>
            <person name="Zhang N."/>
            <person name="Huang Z."/>
            <person name="Zhu Q."/>
            <person name="Feng Y."/>
            <person name="Mount A."/>
            <person name="Hedgecock D."/>
            <person name="Xu Z."/>
            <person name="Liu Y."/>
            <person name="Domazet-Loso T."/>
            <person name="Du Y."/>
            <person name="Sun X."/>
            <person name="Zhang S."/>
            <person name="Liu B."/>
            <person name="Cheng P."/>
            <person name="Jiang X."/>
            <person name="Li J."/>
            <person name="Fan D."/>
            <person name="Wang W."/>
            <person name="Fu W."/>
            <person name="Wang T."/>
            <person name="Wang B."/>
            <person name="Zhang J."/>
            <person name="Peng Z."/>
            <person name="Li Y."/>
            <person name="Li N."/>
            <person name="Wang J."/>
            <person name="Chen M."/>
            <person name="He Y."/>
            <person name="Tan F."/>
            <person name="Song X."/>
            <person name="Zheng Q."/>
            <person name="Huang R."/>
            <person name="Yang H."/>
            <person name="Du X."/>
            <person name="Chen L."/>
            <person name="Yang M."/>
            <person name="Gaffney P.M."/>
            <person name="Wang S."/>
            <person name="Luo L."/>
            <person name="She Z."/>
            <person name="Ming Y."/>
            <person name="Huang W."/>
            <person name="Zhang S."/>
            <person name="Huang B."/>
            <person name="Zhang Y."/>
            <person name="Qu T."/>
            <person name="Ni P."/>
            <person name="Miao G."/>
            <person name="Wang J."/>
            <person name="Wang Q."/>
            <person name="Steinberg C.E."/>
            <person name="Wang H."/>
            <person name="Li N."/>
            <person name="Qian L."/>
            <person name="Zhang G."/>
            <person name="Li Y."/>
            <person name="Yang H."/>
            <person name="Liu X."/>
            <person name="Wang J."/>
            <person name="Yin Y."/>
            <person name="Wang J."/>
        </authorList>
    </citation>
    <scope>NUCLEOTIDE SEQUENCE [LARGE SCALE GENOMIC DNA]</scope>
    <source>
        <strain evidence="2">05x7-T-G4-1.051#20</strain>
    </source>
</reference>
<protein>
    <recommendedName>
        <fullName evidence="1">Mutator-like transposase domain-containing protein</fullName>
    </recommendedName>
</protein>
<sequence length="117" mass="13270">MIPCFGLYMFIIGILAVVHTGLGPVQVNNLLTTLNLPPVDPTTLKRWEYKIDSTLETIAKLSCYEAQKEEKEMGNGKMEVSFNGGWQKRGTVWNYDSNTPELIAWTLRSTQKIYKQG</sequence>
<evidence type="ECO:0000313" key="2">
    <source>
        <dbReference type="EMBL" id="EKC30026.1"/>
    </source>
</evidence>
<evidence type="ECO:0000259" key="1">
    <source>
        <dbReference type="Pfam" id="PF20700"/>
    </source>
</evidence>
<dbReference type="Pfam" id="PF20700">
    <property type="entry name" value="Mutator"/>
    <property type="match status" value="1"/>
</dbReference>
<accession>K1R7U1</accession>
<dbReference type="EMBL" id="JH818426">
    <property type="protein sequence ID" value="EKC30026.1"/>
    <property type="molecule type" value="Genomic_DNA"/>
</dbReference>
<organism evidence="2">
    <name type="scientific">Magallana gigas</name>
    <name type="common">Pacific oyster</name>
    <name type="synonym">Crassostrea gigas</name>
    <dbReference type="NCBI Taxonomy" id="29159"/>
    <lineage>
        <taxon>Eukaryota</taxon>
        <taxon>Metazoa</taxon>
        <taxon>Spiralia</taxon>
        <taxon>Lophotrochozoa</taxon>
        <taxon>Mollusca</taxon>
        <taxon>Bivalvia</taxon>
        <taxon>Autobranchia</taxon>
        <taxon>Pteriomorphia</taxon>
        <taxon>Ostreida</taxon>
        <taxon>Ostreoidea</taxon>
        <taxon>Ostreidae</taxon>
        <taxon>Magallana</taxon>
    </lineage>
</organism>
<feature type="domain" description="Mutator-like transposase" evidence="1">
    <location>
        <begin position="15"/>
        <end position="100"/>
    </location>
</feature>